<dbReference type="GeneTree" id="ENSGT00530000063564"/>
<protein>
    <recommendedName>
        <fullName evidence="4">Leucine-rich repeat flightless-interacting protein 2</fullName>
    </recommendedName>
</protein>
<dbReference type="Ensembl" id="ENSTRUT00000070759.1">
    <property type="protein sequence ID" value="ENSTRUP00000059055.1"/>
    <property type="gene ID" value="ENSTRUG00000017714.3"/>
</dbReference>
<dbReference type="Gene3D" id="1.20.5.4090">
    <property type="match status" value="1"/>
</dbReference>
<feature type="coiled-coil region" evidence="5">
    <location>
        <begin position="136"/>
        <end position="295"/>
    </location>
</feature>
<comment type="similarity">
    <text evidence="1">Belongs to the LRRFIP family.</text>
</comment>
<keyword evidence="7" id="KW-1185">Reference proteome</keyword>
<reference evidence="6" key="3">
    <citation type="submission" date="2025-09" db="UniProtKB">
        <authorList>
            <consortium name="Ensembl"/>
        </authorList>
    </citation>
    <scope>IDENTIFICATION</scope>
</reference>
<dbReference type="InterPro" id="IPR019139">
    <property type="entry name" value="LRRFIP1/2"/>
</dbReference>
<proteinExistence type="inferred from homology"/>
<dbReference type="PANTHER" id="PTHR19212">
    <property type="entry name" value="LEUCINE RICH REPEAT IN FLII INTERACTING PROTEIN"/>
    <property type="match status" value="1"/>
</dbReference>
<sequence length="487" mass="56463">MGTQGTGRKRAPLKDRFSAEDEALSSIAREAEARLAAKRAARAEARDIRMRELERQFSQKSTVRLIIWCALCPSSRCATPGLSAATLASLGGTSSRRGSTDTGSIYDPDTSLNELRDIYELKDQIQDVEGRYMQGLKELKESLAEVEEKYKKAMVSNAQLDNDKANLIYQVDTLKDVIEEMEEQMAEMKRELEEKSKELERQKHTCTVLQHKQEELKEGIRQRDELIEENQRMQTKLDAFTREAFDLQETINWKDKKIGALERQKEYFDCIRKERDELRDELADIKGKAKSAEVGLSEYLHKQNVCCEPQQKKEPSPTVNVTSLTHFASAYIDVRLRKLAEEKDELLAQIRKLKNQLEEERQKHSKMDSLYTDGERMENGTDLHFIEMQRDANRQISEYKFKLSKAEQEIGTMEQNINRLEGQVSRYKASADNSEKIEDELKAEKRKLQRELRTALDKIEEMEMTNNHLVKRLEKMKANRNALLSQQ</sequence>
<reference evidence="6" key="2">
    <citation type="submission" date="2025-08" db="UniProtKB">
        <authorList>
            <consortium name="Ensembl"/>
        </authorList>
    </citation>
    <scope>IDENTIFICATION</scope>
</reference>
<keyword evidence="3 5" id="KW-0175">Coiled coil</keyword>
<evidence type="ECO:0000256" key="1">
    <source>
        <dbReference type="ARBA" id="ARBA00008275"/>
    </source>
</evidence>
<evidence type="ECO:0000313" key="7">
    <source>
        <dbReference type="Proteomes" id="UP000005226"/>
    </source>
</evidence>
<accession>A0A674MDD4</accession>
<feature type="coiled-coil region" evidence="5">
    <location>
        <begin position="336"/>
        <end position="486"/>
    </location>
</feature>
<evidence type="ECO:0000256" key="4">
    <source>
        <dbReference type="ARBA" id="ARBA00040512"/>
    </source>
</evidence>
<gene>
    <name evidence="6" type="primary">lrrfip2</name>
</gene>
<dbReference type="PANTHER" id="PTHR19212:SF6">
    <property type="entry name" value="LEUCINE-RICH REPEAT FLIGHTLESS-INTERACTING PROTEIN 2"/>
    <property type="match status" value="1"/>
</dbReference>
<dbReference type="GO" id="GO:0006355">
    <property type="term" value="P:regulation of DNA-templated transcription"/>
    <property type="evidence" value="ECO:0007669"/>
    <property type="project" value="InterPro"/>
</dbReference>
<name>A0A674MDD4_TAKRU</name>
<dbReference type="OMA" id="GNVIRME"/>
<keyword evidence="2" id="KW-0879">Wnt signaling pathway</keyword>
<reference evidence="6 7" key="1">
    <citation type="journal article" date="2011" name="Genome Biol. Evol.">
        <title>Integration of the genetic map and genome assembly of fugu facilitates insights into distinct features of genome evolution in teleosts and mammals.</title>
        <authorList>
            <person name="Kai W."/>
            <person name="Kikuchi K."/>
            <person name="Tohari S."/>
            <person name="Chew A.K."/>
            <person name="Tay A."/>
            <person name="Fujiwara A."/>
            <person name="Hosoya S."/>
            <person name="Suetake H."/>
            <person name="Naruse K."/>
            <person name="Brenner S."/>
            <person name="Suzuki Y."/>
            <person name="Venkatesh B."/>
        </authorList>
    </citation>
    <scope>NUCLEOTIDE SEQUENCE [LARGE SCALE GENOMIC DNA]</scope>
</reference>
<dbReference type="AlphaFoldDB" id="A0A674MDD4"/>
<dbReference type="GO" id="GO:0016055">
    <property type="term" value="P:Wnt signaling pathway"/>
    <property type="evidence" value="ECO:0007669"/>
    <property type="project" value="UniProtKB-KW"/>
</dbReference>
<evidence type="ECO:0000256" key="5">
    <source>
        <dbReference type="SAM" id="Coils"/>
    </source>
</evidence>
<dbReference type="Proteomes" id="UP000005226">
    <property type="component" value="Chromosome 4"/>
</dbReference>
<evidence type="ECO:0000313" key="6">
    <source>
        <dbReference type="Ensembl" id="ENSTRUP00000059055.1"/>
    </source>
</evidence>
<evidence type="ECO:0000256" key="3">
    <source>
        <dbReference type="ARBA" id="ARBA00023054"/>
    </source>
</evidence>
<evidence type="ECO:0000256" key="2">
    <source>
        <dbReference type="ARBA" id="ARBA00022687"/>
    </source>
</evidence>
<organism evidence="6 7">
    <name type="scientific">Takifugu rubripes</name>
    <name type="common">Japanese pufferfish</name>
    <name type="synonym">Fugu rubripes</name>
    <dbReference type="NCBI Taxonomy" id="31033"/>
    <lineage>
        <taxon>Eukaryota</taxon>
        <taxon>Metazoa</taxon>
        <taxon>Chordata</taxon>
        <taxon>Craniata</taxon>
        <taxon>Vertebrata</taxon>
        <taxon>Euteleostomi</taxon>
        <taxon>Actinopterygii</taxon>
        <taxon>Neopterygii</taxon>
        <taxon>Teleostei</taxon>
        <taxon>Neoteleostei</taxon>
        <taxon>Acanthomorphata</taxon>
        <taxon>Eupercaria</taxon>
        <taxon>Tetraodontiformes</taxon>
        <taxon>Tetradontoidea</taxon>
        <taxon>Tetraodontidae</taxon>
        <taxon>Takifugu</taxon>
    </lineage>
</organism>
<dbReference type="Pfam" id="PF09738">
    <property type="entry name" value="LRRFIP"/>
    <property type="match status" value="1"/>
</dbReference>